<accession>A0A428N804</accession>
<evidence type="ECO:0000256" key="5">
    <source>
        <dbReference type="PROSITE-ProRule" id="PRU00552"/>
    </source>
</evidence>
<keyword evidence="4" id="KW-0067">ATP-binding</keyword>
<dbReference type="Pfam" id="PF00270">
    <property type="entry name" value="DEAD"/>
    <property type="match status" value="1"/>
</dbReference>
<dbReference type="AlphaFoldDB" id="A0A428N804"/>
<dbReference type="OrthoDB" id="9805696at2"/>
<dbReference type="Proteomes" id="UP000275076">
    <property type="component" value="Unassembled WGS sequence"/>
</dbReference>
<dbReference type="InterPro" id="IPR050547">
    <property type="entry name" value="DEAD_box_RNA_helicases"/>
</dbReference>
<dbReference type="InterPro" id="IPR011545">
    <property type="entry name" value="DEAD/DEAH_box_helicase_dom"/>
</dbReference>
<dbReference type="InterPro" id="IPR027417">
    <property type="entry name" value="P-loop_NTPase"/>
</dbReference>
<dbReference type="PROSITE" id="PS51194">
    <property type="entry name" value="HELICASE_CTER"/>
    <property type="match status" value="1"/>
</dbReference>
<dbReference type="PANTHER" id="PTHR47963">
    <property type="entry name" value="DEAD-BOX ATP-DEPENDENT RNA HELICASE 47, MITOCHONDRIAL"/>
    <property type="match status" value="1"/>
</dbReference>
<feature type="domain" description="DEAD-box RNA helicase Q" evidence="9">
    <location>
        <begin position="4"/>
        <end position="32"/>
    </location>
</feature>
<dbReference type="InterPro" id="IPR044742">
    <property type="entry name" value="DEAD/DEAH_RhlB"/>
</dbReference>
<dbReference type="GO" id="GO:0033592">
    <property type="term" value="F:RNA strand annealing activity"/>
    <property type="evidence" value="ECO:0007669"/>
    <property type="project" value="TreeGrafter"/>
</dbReference>
<evidence type="ECO:0000256" key="6">
    <source>
        <dbReference type="SAM" id="MobiDB-lite"/>
    </source>
</evidence>
<keyword evidence="11" id="KW-1185">Reference proteome</keyword>
<evidence type="ECO:0000256" key="1">
    <source>
        <dbReference type="ARBA" id="ARBA00022741"/>
    </source>
</evidence>
<gene>
    <name evidence="10" type="ORF">D7Z54_04935</name>
</gene>
<dbReference type="EMBL" id="RBVX01000003">
    <property type="protein sequence ID" value="RSL34500.1"/>
    <property type="molecule type" value="Genomic_DNA"/>
</dbReference>
<feature type="compositionally biased region" description="Basic residues" evidence="6">
    <location>
        <begin position="423"/>
        <end position="432"/>
    </location>
</feature>
<dbReference type="SMART" id="SM00487">
    <property type="entry name" value="DEXDc"/>
    <property type="match status" value="1"/>
</dbReference>
<evidence type="ECO:0000256" key="4">
    <source>
        <dbReference type="ARBA" id="ARBA00022840"/>
    </source>
</evidence>
<comment type="caution">
    <text evidence="10">The sequence shown here is derived from an EMBL/GenBank/DDBJ whole genome shotgun (WGS) entry which is preliminary data.</text>
</comment>
<dbReference type="Gene3D" id="3.40.50.300">
    <property type="entry name" value="P-loop containing nucleotide triphosphate hydrolases"/>
    <property type="match status" value="2"/>
</dbReference>
<dbReference type="GO" id="GO:0005524">
    <property type="term" value="F:ATP binding"/>
    <property type="evidence" value="ECO:0007669"/>
    <property type="project" value="UniProtKB-KW"/>
</dbReference>
<feature type="domain" description="Helicase ATP-binding" evidence="7">
    <location>
        <begin position="35"/>
        <end position="208"/>
    </location>
</feature>
<dbReference type="InterPro" id="IPR014014">
    <property type="entry name" value="RNA_helicase_DEAD_Q_motif"/>
</dbReference>
<dbReference type="InterPro" id="IPR001650">
    <property type="entry name" value="Helicase_C-like"/>
</dbReference>
<sequence length="432" mass="48656">MKMKAFQRFDLPPFLIEALQNQKINKPMEIQERLIPAILNGRDVIGQSNTGSGKTLAFLLPIVARVDPNKNHVQAVITAPTRELAGQIYNELQKLLEVGDGQQVTAKSVTGGTDRQRAIEKLSNQPHIIVATSGRLKDMVENQIIDVHLVEMFVVDEADQMLDMGFIEDIDPVAALMPDSLQMMVFSATVPEQLQPFLRKYMKQPRHVHVAPEEATPAKIQHHFIPLKHRDRTEATVELAQRLHPYFAILFTSTKQEADELMAAMIDAGLNADVLHGDIPPRQRKQVMRNVDKLDIQYLVATDLAARGVDIKGVSHIINHSLPKELGYYVHRTGRTGRAGESGKTYTFVETDEYTKVKTLQDQGVSPIFADFKNNEIVPIENPITKKEKKKQGNKNDPVIKAPKPKQVKPGYKKKAKQEAYHNQKKQNKAKK</sequence>
<evidence type="ECO:0000259" key="8">
    <source>
        <dbReference type="PROSITE" id="PS51194"/>
    </source>
</evidence>
<evidence type="ECO:0000256" key="2">
    <source>
        <dbReference type="ARBA" id="ARBA00022801"/>
    </source>
</evidence>
<proteinExistence type="predicted"/>
<dbReference type="Pfam" id="PF00271">
    <property type="entry name" value="Helicase_C"/>
    <property type="match status" value="1"/>
</dbReference>
<evidence type="ECO:0000313" key="10">
    <source>
        <dbReference type="EMBL" id="RSL34500.1"/>
    </source>
</evidence>
<keyword evidence="3 10" id="KW-0347">Helicase</keyword>
<dbReference type="PANTHER" id="PTHR47963:SF1">
    <property type="entry name" value="DEAD-BOX ATP-DEPENDENT RNA HELICASE CSHB"/>
    <property type="match status" value="1"/>
</dbReference>
<reference evidence="10 11" key="1">
    <citation type="submission" date="2018-10" db="EMBL/GenBank/DDBJ databases">
        <title>Draft genome sequence of Bacillus salarius IM0101, isolated from a hypersaline soil in Inner Mongolia, China.</title>
        <authorList>
            <person name="Yamprayoonswat W."/>
            <person name="Boonvisut S."/>
            <person name="Jumpathong W."/>
            <person name="Sittihan S."/>
            <person name="Ruangsuj P."/>
            <person name="Wanthongcharoen S."/>
            <person name="Thongpramul N."/>
            <person name="Pimmason S."/>
            <person name="Yu B."/>
            <person name="Yasawong M."/>
        </authorList>
    </citation>
    <scope>NUCLEOTIDE SEQUENCE [LARGE SCALE GENOMIC DNA]</scope>
    <source>
        <strain evidence="10 11">IM0101</strain>
    </source>
</reference>
<dbReference type="GO" id="GO:0009409">
    <property type="term" value="P:response to cold"/>
    <property type="evidence" value="ECO:0007669"/>
    <property type="project" value="TreeGrafter"/>
</dbReference>
<name>A0A428N804_9BACI</name>
<feature type="domain" description="Helicase C-terminal" evidence="8">
    <location>
        <begin position="219"/>
        <end position="392"/>
    </location>
</feature>
<dbReference type="SUPFAM" id="SSF52540">
    <property type="entry name" value="P-loop containing nucleoside triphosphate hydrolases"/>
    <property type="match status" value="2"/>
</dbReference>
<feature type="short sequence motif" description="Q motif" evidence="5">
    <location>
        <begin position="4"/>
        <end position="32"/>
    </location>
</feature>
<feature type="compositionally biased region" description="Basic residues" evidence="6">
    <location>
        <begin position="403"/>
        <end position="416"/>
    </location>
</feature>
<protein>
    <submittedName>
        <fullName evidence="10">DEAD/DEAH box helicase</fullName>
    </submittedName>
</protein>
<keyword evidence="1" id="KW-0547">Nucleotide-binding</keyword>
<dbReference type="GO" id="GO:0016787">
    <property type="term" value="F:hydrolase activity"/>
    <property type="evidence" value="ECO:0007669"/>
    <property type="project" value="UniProtKB-KW"/>
</dbReference>
<dbReference type="PROSITE" id="PS51195">
    <property type="entry name" value="Q_MOTIF"/>
    <property type="match status" value="1"/>
</dbReference>
<keyword evidence="2" id="KW-0378">Hydrolase</keyword>
<evidence type="ECO:0000313" key="11">
    <source>
        <dbReference type="Proteomes" id="UP000275076"/>
    </source>
</evidence>
<evidence type="ECO:0000259" key="7">
    <source>
        <dbReference type="PROSITE" id="PS51192"/>
    </source>
</evidence>
<dbReference type="CDD" id="cd18787">
    <property type="entry name" value="SF2_C_DEAD"/>
    <property type="match status" value="1"/>
</dbReference>
<dbReference type="InterPro" id="IPR014001">
    <property type="entry name" value="Helicase_ATP-bd"/>
</dbReference>
<dbReference type="GO" id="GO:0003724">
    <property type="term" value="F:RNA helicase activity"/>
    <property type="evidence" value="ECO:0007669"/>
    <property type="project" value="InterPro"/>
</dbReference>
<organism evidence="10 11">
    <name type="scientific">Salibacterium salarium</name>
    <dbReference type="NCBI Taxonomy" id="284579"/>
    <lineage>
        <taxon>Bacteria</taxon>
        <taxon>Bacillati</taxon>
        <taxon>Bacillota</taxon>
        <taxon>Bacilli</taxon>
        <taxon>Bacillales</taxon>
        <taxon>Bacillaceae</taxon>
    </lineage>
</organism>
<evidence type="ECO:0000259" key="9">
    <source>
        <dbReference type="PROSITE" id="PS51195"/>
    </source>
</evidence>
<dbReference type="GO" id="GO:0005829">
    <property type="term" value="C:cytosol"/>
    <property type="evidence" value="ECO:0007669"/>
    <property type="project" value="TreeGrafter"/>
</dbReference>
<dbReference type="CDD" id="cd00268">
    <property type="entry name" value="DEADc"/>
    <property type="match status" value="1"/>
</dbReference>
<dbReference type="PROSITE" id="PS51192">
    <property type="entry name" value="HELICASE_ATP_BIND_1"/>
    <property type="match status" value="1"/>
</dbReference>
<dbReference type="GO" id="GO:0005840">
    <property type="term" value="C:ribosome"/>
    <property type="evidence" value="ECO:0007669"/>
    <property type="project" value="TreeGrafter"/>
</dbReference>
<feature type="region of interest" description="Disordered" evidence="6">
    <location>
        <begin position="383"/>
        <end position="432"/>
    </location>
</feature>
<evidence type="ECO:0000256" key="3">
    <source>
        <dbReference type="ARBA" id="ARBA00022806"/>
    </source>
</evidence>
<dbReference type="SMART" id="SM00490">
    <property type="entry name" value="HELICc"/>
    <property type="match status" value="1"/>
</dbReference>